<dbReference type="GO" id="GO:0017057">
    <property type="term" value="F:6-phosphogluconolactonase activity"/>
    <property type="evidence" value="ECO:0007669"/>
    <property type="project" value="TreeGrafter"/>
</dbReference>
<comment type="caution">
    <text evidence="2">The sequence shown here is derived from an EMBL/GenBank/DDBJ whole genome shotgun (WGS) entry which is preliminary data.</text>
</comment>
<evidence type="ECO:0000256" key="1">
    <source>
        <dbReference type="ARBA" id="ARBA00005564"/>
    </source>
</evidence>
<protein>
    <submittedName>
        <fullName evidence="2">Lactonase family protein</fullName>
    </submittedName>
</protein>
<dbReference type="EMBL" id="PKGY01000001">
    <property type="protein sequence ID" value="PKZ23068.1"/>
    <property type="molecule type" value="Genomic_DNA"/>
</dbReference>
<dbReference type="InterPro" id="IPR050282">
    <property type="entry name" value="Cycloisomerase_2"/>
</dbReference>
<evidence type="ECO:0000313" key="3">
    <source>
        <dbReference type="Proteomes" id="UP000234239"/>
    </source>
</evidence>
<dbReference type="Gene3D" id="2.130.10.10">
    <property type="entry name" value="YVTN repeat-like/Quinoprotein amine dehydrogenase"/>
    <property type="match status" value="1"/>
</dbReference>
<dbReference type="SUPFAM" id="SSF51004">
    <property type="entry name" value="C-terminal (heme d1) domain of cytochrome cd1-nitrite reductase"/>
    <property type="match status" value="1"/>
</dbReference>
<dbReference type="Proteomes" id="UP000234239">
    <property type="component" value="Unassembled WGS sequence"/>
</dbReference>
<dbReference type="InterPro" id="IPR019405">
    <property type="entry name" value="Lactonase_7-beta_prop"/>
</dbReference>
<dbReference type="PANTHER" id="PTHR30344">
    <property type="entry name" value="6-PHOSPHOGLUCONOLACTONASE-RELATED"/>
    <property type="match status" value="1"/>
</dbReference>
<dbReference type="OrthoDB" id="9790815at2"/>
<name>A0A2I1MSF1_9LACT</name>
<comment type="similarity">
    <text evidence="1">Belongs to the cycloisomerase 2 family.</text>
</comment>
<dbReference type="PANTHER" id="PTHR30344:SF1">
    <property type="entry name" value="6-PHOSPHOGLUCONOLACTONASE"/>
    <property type="match status" value="1"/>
</dbReference>
<sequence length="348" mass="38812">MKGGLTMDQFYLGAYTDGSNTGIHSLSVDPNLDQPLKVDRLIEEADPCYFCLSADQKSLFTLSNPGSEPGVSHYRWTGEDFQLVDRLAFLEEPACYVSLSADERYVLCASYRQASLILIKVQANGKLELADIVQRTGSGPHPNQDQPHCHYFKQYRDSPFFLACDLGTDEVLSYRIQEDKLQLVDSLAIPAGSGPRHLVAHPTLPYVYVLSELSYTVEVVQVDDLSGHLEAVGRYQTLPQAPQGFNSSAAIRISSDGRFLYCSNRGENTLTVFALSKDGRRLDRIQIIASQGDFPRDFNLSPDESYLLVAHQNDGHLRLFDRDPETGLLTAKDFDYQLDQVVCVQSIS</sequence>
<evidence type="ECO:0000313" key="2">
    <source>
        <dbReference type="EMBL" id="PKZ23068.1"/>
    </source>
</evidence>
<reference evidence="2 3" key="1">
    <citation type="submission" date="2017-12" db="EMBL/GenBank/DDBJ databases">
        <title>Phylogenetic diversity of female urinary microbiome.</title>
        <authorList>
            <person name="Thomas-White K."/>
            <person name="Wolfe A.J."/>
        </authorList>
    </citation>
    <scope>NUCLEOTIDE SEQUENCE [LARGE SCALE GENOMIC DNA]</scope>
    <source>
        <strain evidence="2 3">UMB0139</strain>
    </source>
</reference>
<accession>A0A2I1MSF1</accession>
<dbReference type="InterPro" id="IPR015943">
    <property type="entry name" value="WD40/YVTN_repeat-like_dom_sf"/>
</dbReference>
<dbReference type="AlphaFoldDB" id="A0A2I1MSF1"/>
<gene>
    <name evidence="2" type="ORF">CYJ28_00500</name>
</gene>
<dbReference type="Pfam" id="PF10282">
    <property type="entry name" value="Lactonase"/>
    <property type="match status" value="1"/>
</dbReference>
<dbReference type="GO" id="GO:0005829">
    <property type="term" value="C:cytosol"/>
    <property type="evidence" value="ECO:0007669"/>
    <property type="project" value="TreeGrafter"/>
</dbReference>
<proteinExistence type="inferred from homology"/>
<organism evidence="2 3">
    <name type="scientific">Aerococcus sanguinicola</name>
    <dbReference type="NCBI Taxonomy" id="119206"/>
    <lineage>
        <taxon>Bacteria</taxon>
        <taxon>Bacillati</taxon>
        <taxon>Bacillota</taxon>
        <taxon>Bacilli</taxon>
        <taxon>Lactobacillales</taxon>
        <taxon>Aerococcaceae</taxon>
        <taxon>Aerococcus</taxon>
    </lineage>
</organism>
<dbReference type="InterPro" id="IPR011048">
    <property type="entry name" value="Haem_d1_sf"/>
</dbReference>